<dbReference type="InterPro" id="IPR011852">
    <property type="entry name" value="TRAP_TAXI"/>
</dbReference>
<evidence type="ECO:0000313" key="3">
    <source>
        <dbReference type="EMBL" id="SDQ31107.1"/>
    </source>
</evidence>
<keyword evidence="4" id="KW-1185">Reference proteome</keyword>
<keyword evidence="2" id="KW-0812">Transmembrane</keyword>
<evidence type="ECO:0000313" key="4">
    <source>
        <dbReference type="Proteomes" id="UP000183487"/>
    </source>
</evidence>
<feature type="compositionally biased region" description="Polar residues" evidence="1">
    <location>
        <begin position="529"/>
        <end position="538"/>
    </location>
</feature>
<dbReference type="Proteomes" id="UP000183487">
    <property type="component" value="Unassembled WGS sequence"/>
</dbReference>
<gene>
    <name evidence="3" type="ORF">SAMN05443245_0857</name>
</gene>
<evidence type="ECO:0000256" key="1">
    <source>
        <dbReference type="SAM" id="MobiDB-lite"/>
    </source>
</evidence>
<feature type="region of interest" description="Disordered" evidence="1">
    <location>
        <begin position="447"/>
        <end position="538"/>
    </location>
</feature>
<dbReference type="PANTHER" id="PTHR42941:SF1">
    <property type="entry name" value="SLL1037 PROTEIN"/>
    <property type="match status" value="1"/>
</dbReference>
<dbReference type="RefSeq" id="WP_074763154.1">
    <property type="nucleotide sequence ID" value="NZ_FNKP01000001.1"/>
</dbReference>
<feature type="transmembrane region" description="Helical" evidence="2">
    <location>
        <begin position="21"/>
        <end position="44"/>
    </location>
</feature>
<keyword evidence="2" id="KW-0472">Membrane</keyword>
<dbReference type="OrthoDB" id="237270at2"/>
<proteinExistence type="predicted"/>
<organism evidence="3 4">
    <name type="scientific">Paraburkholderia fungorum</name>
    <dbReference type="NCBI Taxonomy" id="134537"/>
    <lineage>
        <taxon>Bacteria</taxon>
        <taxon>Pseudomonadati</taxon>
        <taxon>Pseudomonadota</taxon>
        <taxon>Betaproteobacteria</taxon>
        <taxon>Burkholderiales</taxon>
        <taxon>Burkholderiaceae</taxon>
        <taxon>Paraburkholderia</taxon>
    </lineage>
</organism>
<dbReference type="Pfam" id="PF16868">
    <property type="entry name" value="NMT1_3"/>
    <property type="match status" value="1"/>
</dbReference>
<accession>A0A1H0ZUJ7</accession>
<dbReference type="EMBL" id="FNKP01000001">
    <property type="protein sequence ID" value="SDQ31107.1"/>
    <property type="molecule type" value="Genomic_DNA"/>
</dbReference>
<keyword evidence="2" id="KW-1133">Transmembrane helix</keyword>
<dbReference type="Gene3D" id="3.40.190.10">
    <property type="entry name" value="Periplasmic binding protein-like II"/>
    <property type="match status" value="2"/>
</dbReference>
<dbReference type="PANTHER" id="PTHR42941">
    <property type="entry name" value="SLL1037 PROTEIN"/>
    <property type="match status" value="1"/>
</dbReference>
<dbReference type="AlphaFoldDB" id="A0A1H0ZUJ7"/>
<name>A0A1H0ZUJ7_9BURK</name>
<reference evidence="4" key="1">
    <citation type="submission" date="2016-10" db="EMBL/GenBank/DDBJ databases">
        <authorList>
            <person name="Varghese N."/>
        </authorList>
    </citation>
    <scope>NUCLEOTIDE SEQUENCE [LARGE SCALE GENOMIC DNA]</scope>
    <source>
        <strain evidence="4">GAS106B</strain>
    </source>
</reference>
<feature type="transmembrane region" description="Helical" evidence="2">
    <location>
        <begin position="348"/>
        <end position="372"/>
    </location>
</feature>
<evidence type="ECO:0000256" key="2">
    <source>
        <dbReference type="SAM" id="Phobius"/>
    </source>
</evidence>
<dbReference type="SUPFAM" id="SSF53850">
    <property type="entry name" value="Periplasmic binding protein-like II"/>
    <property type="match status" value="1"/>
</dbReference>
<feature type="compositionally biased region" description="Acidic residues" evidence="1">
    <location>
        <begin position="450"/>
        <end position="465"/>
    </location>
</feature>
<sequence length="538" mass="57817">MKPATGRKSPPRLVARFVAISWRDLAVSFGPILLLVIVAIWVAVRLIQPAPPNTLTISAGPEGSTFWNAAQKYKTILARNRITLTVLSSEGSVENLKRLSDPAAKVDVGFVQDGISPGAPVKGLMSLGSVAYVPLAIFYHGPPVMWLSEFKGQRLAVGAEGSGTRELALALLKANGIVPGGPTRLLPLSGDDAAEALVSGKVDAAFLAGDSAQPAVMGKLYRTPNVRFYDFSQADAYTRRFPYLTQLRMPMGAFDLGKNLPSASINMVAPTAELVARDSLHPALSDLLIEAAREVHGGASIMQRAGEFPAPLSHDFPISDDAARYYKSGKSFLYRTLPFWIASLADRLLVVVVPLIVLLIPALRIVPGLYAWRVKSRIYRWYGSLIAIERSALSEHSAAERASLIERLDAIEDSVNGLKMPLAYADQFYVLREHIGFVRRRLTQAREMQTDDADEGSESSDDSDDIGTPNRPHHPQDTGANPHPNPGHGTGTPGTPRQPAQEVAEPAAPATNEARKANEAGDGGAIADTSGTPNPKAY</sequence>
<protein>
    <submittedName>
        <fullName evidence="3">TRAP-type uncharacterized transport system, substrate-binding protein</fullName>
    </submittedName>
</protein>
<feature type="compositionally biased region" description="Low complexity" evidence="1">
    <location>
        <begin position="493"/>
        <end position="510"/>
    </location>
</feature>